<proteinExistence type="predicted"/>
<dbReference type="Gene3D" id="3.30.450.40">
    <property type="match status" value="1"/>
</dbReference>
<dbReference type="Gene3D" id="6.10.340.10">
    <property type="match status" value="1"/>
</dbReference>
<dbReference type="GO" id="GO:0016020">
    <property type="term" value="C:membrane"/>
    <property type="evidence" value="ECO:0007669"/>
    <property type="project" value="UniProtKB-SubCell"/>
</dbReference>
<dbReference type="CDD" id="cd00156">
    <property type="entry name" value="REC"/>
    <property type="match status" value="1"/>
</dbReference>
<dbReference type="CDD" id="cd16922">
    <property type="entry name" value="HATPase_EvgS-ArcB-TorS-like"/>
    <property type="match status" value="1"/>
</dbReference>
<dbReference type="InterPro" id="IPR029016">
    <property type="entry name" value="GAF-like_dom_sf"/>
</dbReference>
<evidence type="ECO:0000256" key="2">
    <source>
        <dbReference type="ARBA" id="ARBA00004370"/>
    </source>
</evidence>
<dbReference type="SUPFAM" id="SSF55874">
    <property type="entry name" value="ATPase domain of HSP90 chaperone/DNA topoisomerase II/histidine kinase"/>
    <property type="match status" value="1"/>
</dbReference>
<dbReference type="PROSITE" id="PS50885">
    <property type="entry name" value="HAMP"/>
    <property type="match status" value="1"/>
</dbReference>
<dbReference type="AlphaFoldDB" id="A0A2P5TMK2"/>
<dbReference type="PANTHER" id="PTHR45339">
    <property type="entry name" value="HYBRID SIGNAL TRANSDUCTION HISTIDINE KINASE J"/>
    <property type="match status" value="1"/>
</dbReference>
<keyword evidence="10" id="KW-0472">Membrane</keyword>
<evidence type="ECO:0000256" key="1">
    <source>
        <dbReference type="ARBA" id="ARBA00000085"/>
    </source>
</evidence>
<keyword evidence="10" id="KW-1133">Transmembrane helix</keyword>
<dbReference type="CDD" id="cd17546">
    <property type="entry name" value="REC_hyHK_CKI1_RcsC-like"/>
    <property type="match status" value="1"/>
</dbReference>
<feature type="modified residue" description="4-aspartylphosphate" evidence="8">
    <location>
        <position position="1198"/>
    </location>
</feature>
<evidence type="ECO:0000313" key="15">
    <source>
        <dbReference type="Proteomes" id="UP000242231"/>
    </source>
</evidence>
<dbReference type="SUPFAM" id="SSF158472">
    <property type="entry name" value="HAMP domain-like"/>
    <property type="match status" value="1"/>
</dbReference>
<dbReference type="Pfam" id="PF00072">
    <property type="entry name" value="Response_reg"/>
    <property type="match status" value="3"/>
</dbReference>
<keyword evidence="10" id="KW-0812">Transmembrane</keyword>
<comment type="catalytic activity">
    <reaction evidence="1">
        <text>ATP + protein L-histidine = ADP + protein N-phospho-L-histidine.</text>
        <dbReference type="EC" id="2.7.13.3"/>
    </reaction>
</comment>
<sequence length="1267" mass="141028">MVNLVRVLIGVVVVASVMYSTNAILKANAKLGDHNAGLHHTLTVHGLTRSLVINAQGFLSTGDKMFYDTFYEGRKNLSQELELLQQLWFEQPEKLTRLAEIRELTYDWITHEVEPNIALREAMPVQRNKEMTQQILINSLRLNNSLLGQIKTKLAILEEAEKRQLQEQLQQVKDTTESASTGFIISALILIVSGVGLSLFATMGITRRMKRLVKAGRKLEQGDLGVDVEIDSNDETGSLAHTFNQMIQRLRHVEAVATATAAEDFSKKVQVLGEKDQLAISVNKMSDSLKHLATDRKEQDWLKSGLAELHYKMRSEHELISLTQLVMTYLANYLKAQVGVCYLAEGERLQLITSYAYKKRNSSDNEFRFGEGLIGQAALEQQSILYSQMPDEQQQLLTINSGMGESQPGDVIVLPLIHENRVEAVLALGVNRRYSEIELEFLEQVTHSIAISIHVTRTQQQLVQLLEESKQQSEELQTQQEELKAANEELEEHAEMLVKSEASLRSKGEELQQLNSELEERTEELERKRIETEEKNRDIELAKQAVEVQARNLSRASQYKSEFLANMSHELRTPLNSLLILSQSLSHNRQGNLTEEQQEDARVIYQGGKSLLGLINDILDLSKVEAGKLDIHFEQMPLDTLLDNLRAQFSPVAADKGIELVLEKASGLPASISSDLLRVEQVMRNLLSNGLKFTPQGSVRLKVHKPEPAVQFNNPALKPGQVLAFAVIDTGIGIAADKQQGVFEAFQQGDGSTSRVYGGTGLGLTISRELVRLLGGEIQLQSEEGQGSTFTLYLPLDGQSVQPQPLPAGEQDKPYVPFERFASTSSPAREKTPQVTTVIPAQPMASEQKRASPPAAAPVNQTPQAQPSDDRDSLSPGDKSVLIIEDDPAFAKILIDLSRKKGYQCLASLTGSAGLQLAEEYQPSAILLDLGLPDIGGRQVLEQLKQNIKTRHIPVHILSAEDKNNEVLQMGAVGFLTKPVSGEEIQALFGKMESLLQASIKQVLLVEDDSHNRLAITRLIANKDVEICAVSTGREAYDKLATGGFDCVILDLTLPDISGFELLNQLSQNKEIALPPIVVYTGRELTTEEYKELSEYTSSIVIKGVSSPERLLDETTLFLHSVESSLPLNQRNIIQMLHSPEQLLLGRKILLVDDDLRNTYALSKVLREHGLEVSMADNGELALQKLEEEQDIELVLMDIMMPVMDGYEAIRRIRQQARFKSLPIISLTAKAMPEDKAKSIEAGANDYCTKPVDVDRLISMMRVWLFK</sequence>
<comment type="subcellular location">
    <subcellularLocation>
        <location evidence="2">Membrane</location>
    </subcellularLocation>
</comment>
<dbReference type="Proteomes" id="UP000242231">
    <property type="component" value="Unassembled WGS sequence"/>
</dbReference>
<dbReference type="SMART" id="SM00448">
    <property type="entry name" value="REC"/>
    <property type="match status" value="3"/>
</dbReference>
<dbReference type="InterPro" id="IPR004358">
    <property type="entry name" value="Sig_transdc_His_kin-like_C"/>
</dbReference>
<dbReference type="SMART" id="SM00065">
    <property type="entry name" value="GAF"/>
    <property type="match status" value="1"/>
</dbReference>
<dbReference type="PRINTS" id="PR00344">
    <property type="entry name" value="BCTRLSENSOR"/>
</dbReference>
<dbReference type="InterPro" id="IPR003018">
    <property type="entry name" value="GAF"/>
</dbReference>
<dbReference type="EC" id="2.7.13.3" evidence="3"/>
<dbReference type="Pfam" id="PF13185">
    <property type="entry name" value="GAF_2"/>
    <property type="match status" value="1"/>
</dbReference>
<dbReference type="SUPFAM" id="SSF47384">
    <property type="entry name" value="Homodimeric domain of signal transducing histidine kinase"/>
    <property type="match status" value="1"/>
</dbReference>
<feature type="region of interest" description="Disordered" evidence="9">
    <location>
        <begin position="504"/>
        <end position="523"/>
    </location>
</feature>
<organism evidence="14 15">
    <name type="scientific">Oceanisphaera arctica</name>
    <dbReference type="NCBI Taxonomy" id="641510"/>
    <lineage>
        <taxon>Bacteria</taxon>
        <taxon>Pseudomonadati</taxon>
        <taxon>Pseudomonadota</taxon>
        <taxon>Gammaproteobacteria</taxon>
        <taxon>Aeromonadales</taxon>
        <taxon>Aeromonadaceae</taxon>
        <taxon>Oceanisphaera</taxon>
    </lineage>
</organism>
<dbReference type="PROSITE" id="PS50110">
    <property type="entry name" value="RESPONSE_REGULATORY"/>
    <property type="match status" value="3"/>
</dbReference>
<feature type="modified residue" description="4-aspartylphosphate" evidence="8">
    <location>
        <position position="1051"/>
    </location>
</feature>
<evidence type="ECO:0000259" key="12">
    <source>
        <dbReference type="PROSITE" id="PS50110"/>
    </source>
</evidence>
<dbReference type="InterPro" id="IPR001789">
    <property type="entry name" value="Sig_transdc_resp-reg_receiver"/>
</dbReference>
<feature type="domain" description="Histidine kinase" evidence="11">
    <location>
        <begin position="566"/>
        <end position="798"/>
    </location>
</feature>
<comment type="caution">
    <text evidence="14">The sequence shown here is derived from an EMBL/GenBank/DDBJ whole genome shotgun (WGS) entry which is preliminary data.</text>
</comment>
<accession>A0A2P5TMK2</accession>
<evidence type="ECO:0000256" key="4">
    <source>
        <dbReference type="ARBA" id="ARBA00022553"/>
    </source>
</evidence>
<evidence type="ECO:0000313" key="14">
    <source>
        <dbReference type="EMBL" id="PPL16670.1"/>
    </source>
</evidence>
<dbReference type="SUPFAM" id="SSF52172">
    <property type="entry name" value="CheY-like"/>
    <property type="match status" value="3"/>
</dbReference>
<dbReference type="Gene3D" id="3.40.50.2300">
    <property type="match status" value="3"/>
</dbReference>
<gene>
    <name evidence="14" type="ORF">UN63_08030</name>
</gene>
<dbReference type="Pfam" id="PF05227">
    <property type="entry name" value="CHASE3"/>
    <property type="match status" value="1"/>
</dbReference>
<dbReference type="SMART" id="SM00388">
    <property type="entry name" value="HisKA"/>
    <property type="match status" value="1"/>
</dbReference>
<evidence type="ECO:0000256" key="10">
    <source>
        <dbReference type="SAM" id="Phobius"/>
    </source>
</evidence>
<evidence type="ECO:0000259" key="13">
    <source>
        <dbReference type="PROSITE" id="PS50885"/>
    </source>
</evidence>
<dbReference type="GO" id="GO:0000155">
    <property type="term" value="F:phosphorelay sensor kinase activity"/>
    <property type="evidence" value="ECO:0007669"/>
    <property type="project" value="InterPro"/>
</dbReference>
<name>A0A2P5TMK2_9GAMM</name>
<protein>
    <recommendedName>
        <fullName evidence="3">histidine kinase</fullName>
        <ecNumber evidence="3">2.7.13.3</ecNumber>
    </recommendedName>
</protein>
<evidence type="ECO:0000256" key="7">
    <source>
        <dbReference type="ARBA" id="ARBA00023012"/>
    </source>
</evidence>
<dbReference type="InterPro" id="IPR011006">
    <property type="entry name" value="CheY-like_superfamily"/>
</dbReference>
<keyword evidence="6" id="KW-0418">Kinase</keyword>
<reference evidence="15" key="1">
    <citation type="submission" date="2016-11" db="EMBL/GenBank/DDBJ databases">
        <authorList>
            <person name="Sisinthy S."/>
            <person name="Ara S."/>
            <person name="Gundlapally S.R."/>
        </authorList>
    </citation>
    <scope>NUCLEOTIDE SEQUENCE [LARGE SCALE GENOMIC DNA]</scope>
    <source>
        <strain evidence="15">V1-41</strain>
    </source>
</reference>
<feature type="domain" description="Response regulatory" evidence="12">
    <location>
        <begin position="1002"/>
        <end position="1118"/>
    </location>
</feature>
<feature type="region of interest" description="Disordered" evidence="9">
    <location>
        <begin position="822"/>
        <end position="879"/>
    </location>
</feature>
<evidence type="ECO:0000256" key="6">
    <source>
        <dbReference type="ARBA" id="ARBA00022777"/>
    </source>
</evidence>
<dbReference type="FunFam" id="3.30.565.10:FF:000010">
    <property type="entry name" value="Sensor histidine kinase RcsC"/>
    <property type="match status" value="1"/>
</dbReference>
<dbReference type="SMART" id="SM00387">
    <property type="entry name" value="HATPase_c"/>
    <property type="match status" value="1"/>
</dbReference>
<dbReference type="InterPro" id="IPR003661">
    <property type="entry name" value="HisK_dim/P_dom"/>
</dbReference>
<keyword evidence="4 8" id="KW-0597">Phosphoprotein</keyword>
<keyword evidence="15" id="KW-1185">Reference proteome</keyword>
<dbReference type="Gene3D" id="3.30.565.10">
    <property type="entry name" value="Histidine kinase-like ATPase, C-terminal domain"/>
    <property type="match status" value="1"/>
</dbReference>
<feature type="domain" description="Response regulatory" evidence="12">
    <location>
        <begin position="1148"/>
        <end position="1265"/>
    </location>
</feature>
<feature type="domain" description="HAMP" evidence="13">
    <location>
        <begin position="203"/>
        <end position="255"/>
    </location>
</feature>
<feature type="transmembrane region" description="Helical" evidence="10">
    <location>
        <begin position="183"/>
        <end position="205"/>
    </location>
</feature>
<dbReference type="PROSITE" id="PS50109">
    <property type="entry name" value="HIS_KIN"/>
    <property type="match status" value="1"/>
</dbReference>
<dbReference type="InterPro" id="IPR036097">
    <property type="entry name" value="HisK_dim/P_sf"/>
</dbReference>
<dbReference type="Pfam" id="PF02518">
    <property type="entry name" value="HATPase_c"/>
    <property type="match status" value="1"/>
</dbReference>
<dbReference type="InterPro" id="IPR036890">
    <property type="entry name" value="HATPase_C_sf"/>
</dbReference>
<dbReference type="SUPFAM" id="SSF55781">
    <property type="entry name" value="GAF domain-like"/>
    <property type="match status" value="1"/>
</dbReference>
<keyword evidence="7" id="KW-0902">Two-component regulatory system</keyword>
<dbReference type="PANTHER" id="PTHR45339:SF1">
    <property type="entry name" value="HYBRID SIGNAL TRANSDUCTION HISTIDINE KINASE J"/>
    <property type="match status" value="1"/>
</dbReference>
<dbReference type="InterPro" id="IPR007891">
    <property type="entry name" value="CHASE3"/>
</dbReference>
<evidence type="ECO:0000256" key="8">
    <source>
        <dbReference type="PROSITE-ProRule" id="PRU00169"/>
    </source>
</evidence>
<feature type="compositionally biased region" description="Polar residues" evidence="9">
    <location>
        <begin position="822"/>
        <end position="839"/>
    </location>
</feature>
<evidence type="ECO:0000256" key="5">
    <source>
        <dbReference type="ARBA" id="ARBA00022679"/>
    </source>
</evidence>
<dbReference type="CDD" id="cd06225">
    <property type="entry name" value="HAMP"/>
    <property type="match status" value="1"/>
</dbReference>
<dbReference type="InterPro" id="IPR003594">
    <property type="entry name" value="HATPase_dom"/>
</dbReference>
<feature type="modified residue" description="4-aspartylphosphate" evidence="8">
    <location>
        <position position="929"/>
    </location>
</feature>
<dbReference type="Pfam" id="PF00512">
    <property type="entry name" value="HisKA"/>
    <property type="match status" value="1"/>
</dbReference>
<keyword evidence="5" id="KW-0808">Transferase</keyword>
<dbReference type="Pfam" id="PF00672">
    <property type="entry name" value="HAMP"/>
    <property type="match status" value="1"/>
</dbReference>
<dbReference type="CDD" id="cd00082">
    <property type="entry name" value="HisKA"/>
    <property type="match status" value="1"/>
</dbReference>
<dbReference type="InterPro" id="IPR005467">
    <property type="entry name" value="His_kinase_dom"/>
</dbReference>
<dbReference type="Gene3D" id="1.10.287.130">
    <property type="match status" value="1"/>
</dbReference>
<evidence type="ECO:0000259" key="11">
    <source>
        <dbReference type="PROSITE" id="PS50109"/>
    </source>
</evidence>
<dbReference type="EMBL" id="MPZM01000013">
    <property type="protein sequence ID" value="PPL16670.1"/>
    <property type="molecule type" value="Genomic_DNA"/>
</dbReference>
<dbReference type="InterPro" id="IPR003660">
    <property type="entry name" value="HAMP_dom"/>
</dbReference>
<evidence type="ECO:0000256" key="9">
    <source>
        <dbReference type="SAM" id="MobiDB-lite"/>
    </source>
</evidence>
<feature type="transmembrane region" description="Helical" evidence="10">
    <location>
        <begin position="6"/>
        <end position="25"/>
    </location>
</feature>
<dbReference type="SMART" id="SM00304">
    <property type="entry name" value="HAMP"/>
    <property type="match status" value="1"/>
</dbReference>
<evidence type="ECO:0000256" key="3">
    <source>
        <dbReference type="ARBA" id="ARBA00012438"/>
    </source>
</evidence>
<feature type="domain" description="Response regulatory" evidence="12">
    <location>
        <begin position="880"/>
        <end position="993"/>
    </location>
</feature>